<comment type="cofactor">
    <cofactor evidence="1">
        <name>FAD</name>
        <dbReference type="ChEBI" id="CHEBI:57692"/>
    </cofactor>
</comment>
<dbReference type="InterPro" id="IPR039261">
    <property type="entry name" value="FNR_nucleotide-bd"/>
</dbReference>
<evidence type="ECO:0000256" key="1">
    <source>
        <dbReference type="ARBA" id="ARBA00001974"/>
    </source>
</evidence>
<evidence type="ECO:0000313" key="5">
    <source>
        <dbReference type="EMBL" id="RKO86025.1"/>
    </source>
</evidence>
<evidence type="ECO:0000256" key="2">
    <source>
        <dbReference type="ARBA" id="ARBA00022630"/>
    </source>
</evidence>
<dbReference type="PRINTS" id="PR00371">
    <property type="entry name" value="FPNCR"/>
</dbReference>
<dbReference type="Gene3D" id="3.40.50.80">
    <property type="entry name" value="Nucleotide-binding domain of ferredoxin-NADP reductase (FNR) module"/>
    <property type="match status" value="1"/>
</dbReference>
<feature type="domain" description="Oxidoreductase FAD/NAD(P)-binding" evidence="4">
    <location>
        <begin position="48"/>
        <end position="165"/>
    </location>
</feature>
<dbReference type="PANTHER" id="PTHR19384">
    <property type="entry name" value="NITRIC OXIDE SYNTHASE-RELATED"/>
    <property type="match status" value="1"/>
</dbReference>
<dbReference type="GO" id="GO:0010181">
    <property type="term" value="F:FMN binding"/>
    <property type="evidence" value="ECO:0007669"/>
    <property type="project" value="TreeGrafter"/>
</dbReference>
<keyword evidence="6" id="KW-1185">Reference proteome</keyword>
<dbReference type="OrthoDB" id="1856718at2759"/>
<sequence>RGICTGWLEDLAADALAGRPSDVFVPIFPRVPSDFRASDEIDDAPLLMIAAGTGIAPFVGFLDHLAAHRRNGRAPSAAPAETWLVYGHRFAGREGDGLYGDELAAHIEAGALGTRVDCVSREEAGAGKYVQDWIKTNGEEVWDLIAARKAKVLVCGSVAMSKDVHTALMEIAQLHGDLPSVVEAQAFWTELVKEKRYLRDIWA</sequence>
<reference evidence="6" key="1">
    <citation type="journal article" date="2018" name="Nat. Microbiol.">
        <title>Leveraging single-cell genomics to expand the fungal tree of life.</title>
        <authorList>
            <person name="Ahrendt S.R."/>
            <person name="Quandt C.A."/>
            <person name="Ciobanu D."/>
            <person name="Clum A."/>
            <person name="Salamov A."/>
            <person name="Andreopoulos B."/>
            <person name="Cheng J.F."/>
            <person name="Woyke T."/>
            <person name="Pelin A."/>
            <person name="Henrissat B."/>
            <person name="Reynolds N.K."/>
            <person name="Benny G.L."/>
            <person name="Smith M.E."/>
            <person name="James T.Y."/>
            <person name="Grigoriev I.V."/>
        </authorList>
    </citation>
    <scope>NUCLEOTIDE SEQUENCE [LARGE SCALE GENOMIC DNA]</scope>
</reference>
<dbReference type="SUPFAM" id="SSF52343">
    <property type="entry name" value="Ferredoxin reductase-like, C-terminal NADP-linked domain"/>
    <property type="match status" value="1"/>
</dbReference>
<name>A0A4P9W3Y4_9FUNG</name>
<protein>
    <recommendedName>
        <fullName evidence="4">Oxidoreductase FAD/NAD(P)-binding domain-containing protein</fullName>
    </recommendedName>
</protein>
<dbReference type="Proteomes" id="UP000269721">
    <property type="component" value="Unassembled WGS sequence"/>
</dbReference>
<accession>A0A4P9W3Y4</accession>
<dbReference type="InterPro" id="IPR001709">
    <property type="entry name" value="Flavoprot_Pyr_Nucl_cyt_Rdtase"/>
</dbReference>
<keyword evidence="3" id="KW-0274">FAD</keyword>
<evidence type="ECO:0000313" key="6">
    <source>
        <dbReference type="Proteomes" id="UP000269721"/>
    </source>
</evidence>
<evidence type="ECO:0000256" key="3">
    <source>
        <dbReference type="ARBA" id="ARBA00022827"/>
    </source>
</evidence>
<dbReference type="InterPro" id="IPR001433">
    <property type="entry name" value="OxRdtase_FAD/NAD-bd"/>
</dbReference>
<gene>
    <name evidence="5" type="ORF">BDK51DRAFT_21502</name>
</gene>
<dbReference type="GO" id="GO:0050660">
    <property type="term" value="F:flavin adenine dinucleotide binding"/>
    <property type="evidence" value="ECO:0007669"/>
    <property type="project" value="TreeGrafter"/>
</dbReference>
<dbReference type="EMBL" id="KZ998542">
    <property type="protein sequence ID" value="RKO86025.1"/>
    <property type="molecule type" value="Genomic_DNA"/>
</dbReference>
<proteinExistence type="predicted"/>
<keyword evidence="2" id="KW-0285">Flavoprotein</keyword>
<feature type="non-terminal residue" evidence="5">
    <location>
        <position position="1"/>
    </location>
</feature>
<dbReference type="GO" id="GO:0005829">
    <property type="term" value="C:cytosol"/>
    <property type="evidence" value="ECO:0007669"/>
    <property type="project" value="TreeGrafter"/>
</dbReference>
<dbReference type="PANTHER" id="PTHR19384:SF84">
    <property type="entry name" value="METHIONINE SYNTHASE REDUCTASE"/>
    <property type="match status" value="1"/>
</dbReference>
<dbReference type="GO" id="GO:0009086">
    <property type="term" value="P:methionine biosynthetic process"/>
    <property type="evidence" value="ECO:0007669"/>
    <property type="project" value="TreeGrafter"/>
</dbReference>
<dbReference type="GO" id="GO:0030586">
    <property type="term" value="F:[methionine synthase] reductase (NADPH) activity"/>
    <property type="evidence" value="ECO:0007669"/>
    <property type="project" value="TreeGrafter"/>
</dbReference>
<dbReference type="GO" id="GO:0050667">
    <property type="term" value="P:homocysteine metabolic process"/>
    <property type="evidence" value="ECO:0007669"/>
    <property type="project" value="TreeGrafter"/>
</dbReference>
<organism evidence="5 6">
    <name type="scientific">Blyttiomyces helicus</name>
    <dbReference type="NCBI Taxonomy" id="388810"/>
    <lineage>
        <taxon>Eukaryota</taxon>
        <taxon>Fungi</taxon>
        <taxon>Fungi incertae sedis</taxon>
        <taxon>Chytridiomycota</taxon>
        <taxon>Chytridiomycota incertae sedis</taxon>
        <taxon>Chytridiomycetes</taxon>
        <taxon>Chytridiomycetes incertae sedis</taxon>
        <taxon>Blyttiomyces</taxon>
    </lineage>
</organism>
<dbReference type="Pfam" id="PF00175">
    <property type="entry name" value="NAD_binding_1"/>
    <property type="match status" value="1"/>
</dbReference>
<evidence type="ECO:0000259" key="4">
    <source>
        <dbReference type="Pfam" id="PF00175"/>
    </source>
</evidence>
<dbReference type="AlphaFoldDB" id="A0A4P9W3Y4"/>